<feature type="transmembrane region" description="Helical" evidence="1">
    <location>
        <begin position="75"/>
        <end position="97"/>
    </location>
</feature>
<dbReference type="RefSeq" id="NP_047724.1">
    <property type="nucleotide sequence ID" value="NC_001973.1"/>
</dbReference>
<keyword evidence="1" id="KW-0472">Membrane</keyword>
<organism evidence="2 3">
    <name type="scientific">Lymantria dispar multicapsid nuclear polyhedrosis virus</name>
    <name type="common">LdMNPV</name>
    <dbReference type="NCBI Taxonomy" id="10449"/>
    <lineage>
        <taxon>Viruses</taxon>
        <taxon>Viruses incertae sedis</taxon>
        <taxon>Naldaviricetes</taxon>
        <taxon>Lefavirales</taxon>
        <taxon>Baculoviridae</taxon>
        <taxon>Alphabaculovirus</taxon>
        <taxon>Alphabaculovirus lydisparis</taxon>
    </lineage>
</organism>
<accession>Q9YMP0</accession>
<evidence type="ECO:0000313" key="2">
    <source>
        <dbReference type="EMBL" id="AAC70273.1"/>
    </source>
</evidence>
<dbReference type="Proteomes" id="UP000203997">
    <property type="component" value="Segment"/>
</dbReference>
<keyword evidence="1" id="KW-0812">Transmembrane</keyword>
<evidence type="ECO:0000256" key="1">
    <source>
        <dbReference type="SAM" id="Phobius"/>
    </source>
</evidence>
<name>Q9YMP0_NPVLD</name>
<dbReference type="EMBL" id="AF081810">
    <property type="protein sequence ID" value="AAC70273.1"/>
    <property type="molecule type" value="Genomic_DNA"/>
</dbReference>
<keyword evidence="3" id="KW-1185">Reference proteome</keyword>
<reference evidence="2 3" key="1">
    <citation type="journal article" date="1999" name="Virology">
        <title>Sequence and analysis of the genome of a baculovirus pathogenic for Lymantria dispar.</title>
        <authorList>
            <person name="Kuzio J."/>
            <person name="Pearson M.N."/>
            <person name="Harwood S.H."/>
            <person name="Funk C.J."/>
            <person name="Evans J.T."/>
            <person name="Slavicek J.M."/>
            <person name="Rohrmann G.F."/>
        </authorList>
    </citation>
    <scope>NUCLEOTIDE SEQUENCE [LARGE SCALE GENOMIC DNA]</scope>
</reference>
<dbReference type="Pfam" id="PF06024">
    <property type="entry name" value="Orf78"/>
    <property type="match status" value="1"/>
</dbReference>
<sequence length="113" mass="12368">MNAPAASPSLDVPYEQLNERPSKVMYIPLKLALRDDDDAASAAAETGGAAPKNALVLEPPRHTDAAARPRAGADVLVMALLSVFCIVVLVYAIYYFVILRERRKLFVNQPKFI</sequence>
<dbReference type="PIR" id="T30436">
    <property type="entry name" value="T30436"/>
</dbReference>
<dbReference type="KEGG" id="vg:1488508"/>
<dbReference type="GeneID" id="1488508"/>
<evidence type="ECO:0000313" key="3">
    <source>
        <dbReference type="Proteomes" id="UP000203997"/>
    </source>
</evidence>
<organismHost>
    <name type="scientific">Lepidoptera</name>
    <name type="common">moths &amp; butterflies</name>
    <dbReference type="NCBI Taxonomy" id="7088"/>
</organismHost>
<proteinExistence type="predicted"/>
<protein>
    <submittedName>
        <fullName evidence="2">LdOrf-87 peptide</fullName>
    </submittedName>
</protein>
<keyword evidence="1" id="KW-1133">Transmembrane helix</keyword>
<dbReference type="InterPro" id="IPR009261">
    <property type="entry name" value="AcMNPV_AC78"/>
</dbReference>
<dbReference type="OrthoDB" id="23668at10239"/>